<dbReference type="SUPFAM" id="SSF81383">
    <property type="entry name" value="F-box domain"/>
    <property type="match status" value="1"/>
</dbReference>
<comment type="caution">
    <text evidence="2">The sequence shown here is derived from an EMBL/GenBank/DDBJ whole genome shotgun (WGS) entry which is preliminary data.</text>
</comment>
<dbReference type="InterPro" id="IPR001810">
    <property type="entry name" value="F-box_dom"/>
</dbReference>
<dbReference type="Gene3D" id="1.20.1280.50">
    <property type="match status" value="1"/>
</dbReference>
<dbReference type="PANTHER" id="PTHR45463">
    <property type="entry name" value="OS09G0392200 PROTEIN"/>
    <property type="match status" value="1"/>
</dbReference>
<protein>
    <recommendedName>
        <fullName evidence="1">F-box domain-containing protein</fullName>
    </recommendedName>
</protein>
<dbReference type="InterPro" id="IPR036047">
    <property type="entry name" value="F-box-like_dom_sf"/>
</dbReference>
<reference evidence="2 3" key="1">
    <citation type="submission" date="2022-01" db="EMBL/GenBank/DDBJ databases">
        <authorList>
            <person name="Xiong W."/>
            <person name="Schranz E."/>
        </authorList>
    </citation>
    <scope>NUCLEOTIDE SEQUENCE [LARGE SCALE GENOMIC DNA]</scope>
</reference>
<gene>
    <name evidence="2" type="ORF">LVIROSA_LOCUS35589</name>
</gene>
<proteinExistence type="predicted"/>
<feature type="domain" description="F-box" evidence="1">
    <location>
        <begin position="31"/>
        <end position="71"/>
    </location>
</feature>
<sequence length="223" mass="25860">MGKTRSMSRDQNHDDASIRKKIKTCDPWSDLNYDVLFLVMMRLGVVDFLAFSRVCKSWRSLAVSNRNKFIVSRPPMPMSISISTDANHESKCYLEDFEGRKLKISLPHSDYKACVGVSYGYLILIREKTNIFWLVNPITRHEFHVPSPFLNVHSCTSFLGDILVFSPLRRCMWPDPNLHPDEMEMEKGNSGTMTRRDGQRWGLDYPSHHLVYRCSDLTSIRIP</sequence>
<evidence type="ECO:0000313" key="2">
    <source>
        <dbReference type="EMBL" id="CAH1450153.1"/>
    </source>
</evidence>
<dbReference type="Proteomes" id="UP001157418">
    <property type="component" value="Unassembled WGS sequence"/>
</dbReference>
<keyword evidence="3" id="KW-1185">Reference proteome</keyword>
<name>A0AAU9PJG7_9ASTR</name>
<dbReference type="EMBL" id="CAKMRJ010005634">
    <property type="protein sequence ID" value="CAH1450153.1"/>
    <property type="molecule type" value="Genomic_DNA"/>
</dbReference>
<evidence type="ECO:0000259" key="1">
    <source>
        <dbReference type="SMART" id="SM00256"/>
    </source>
</evidence>
<organism evidence="2 3">
    <name type="scientific">Lactuca virosa</name>
    <dbReference type="NCBI Taxonomy" id="75947"/>
    <lineage>
        <taxon>Eukaryota</taxon>
        <taxon>Viridiplantae</taxon>
        <taxon>Streptophyta</taxon>
        <taxon>Embryophyta</taxon>
        <taxon>Tracheophyta</taxon>
        <taxon>Spermatophyta</taxon>
        <taxon>Magnoliopsida</taxon>
        <taxon>eudicotyledons</taxon>
        <taxon>Gunneridae</taxon>
        <taxon>Pentapetalae</taxon>
        <taxon>asterids</taxon>
        <taxon>campanulids</taxon>
        <taxon>Asterales</taxon>
        <taxon>Asteraceae</taxon>
        <taxon>Cichorioideae</taxon>
        <taxon>Cichorieae</taxon>
        <taxon>Lactucinae</taxon>
        <taxon>Lactuca</taxon>
    </lineage>
</organism>
<dbReference type="SMART" id="SM00256">
    <property type="entry name" value="FBOX"/>
    <property type="match status" value="1"/>
</dbReference>
<evidence type="ECO:0000313" key="3">
    <source>
        <dbReference type="Proteomes" id="UP001157418"/>
    </source>
</evidence>
<accession>A0AAU9PJG7</accession>
<dbReference type="Pfam" id="PF00646">
    <property type="entry name" value="F-box"/>
    <property type="match status" value="1"/>
</dbReference>
<dbReference type="AlphaFoldDB" id="A0AAU9PJG7"/>
<dbReference type="PANTHER" id="PTHR45463:SF8">
    <property type="entry name" value="OS09G0392200 PROTEIN"/>
    <property type="match status" value="1"/>
</dbReference>